<dbReference type="EMBL" id="ANKD01000001">
    <property type="protein sequence ID" value="EPC78353.1"/>
    <property type="molecule type" value="Genomic_DNA"/>
</dbReference>
<reference evidence="2 3" key="1">
    <citation type="journal article" date="2013" name="PLoS ONE">
        <title>Lactobacillus paracasei comparative genomics: towards species pan-genome definition and exploitation of diversity.</title>
        <authorList>
            <person name="Smokvina T."/>
            <person name="Wels M."/>
            <person name="Polka J."/>
            <person name="Chervaux C."/>
            <person name="Brisse S."/>
            <person name="Boekhorst J."/>
            <person name="van Hylckama Vlieg J.E."/>
            <person name="Siezen R.J."/>
        </authorList>
    </citation>
    <scope>NUCLEOTIDE SEQUENCE [LARGE SCALE GENOMIC DNA]</scope>
    <source>
        <strain evidence="2 3">Lpp71</strain>
    </source>
</reference>
<evidence type="ECO:0000256" key="1">
    <source>
        <dbReference type="SAM" id="MobiDB-lite"/>
    </source>
</evidence>
<accession>A0A8E0MFN7</accession>
<feature type="compositionally biased region" description="Low complexity" evidence="1">
    <location>
        <begin position="56"/>
        <end position="97"/>
    </location>
</feature>
<dbReference type="Proteomes" id="UP000014252">
    <property type="component" value="Unassembled WGS sequence"/>
</dbReference>
<dbReference type="Gene3D" id="3.30.1460.60">
    <property type="match status" value="1"/>
</dbReference>
<feature type="compositionally biased region" description="Basic residues" evidence="1">
    <location>
        <begin position="46"/>
        <end position="55"/>
    </location>
</feature>
<protein>
    <submittedName>
        <fullName evidence="2">Uncharacterized protein</fullName>
    </submittedName>
</protein>
<evidence type="ECO:0000313" key="3">
    <source>
        <dbReference type="Proteomes" id="UP000014252"/>
    </source>
</evidence>
<comment type="caution">
    <text evidence="2">The sequence shown here is derived from an EMBL/GenBank/DDBJ whole genome shotgun (WGS) entry which is preliminary data.</text>
</comment>
<sequence length="203" mass="21834">MKKRYWIIAVLVVAIAGLGGWWWHVAASTNNVPTSQVQKDSSSKTKTTKSKRSSSKRASSQSIVSSSQSSTNTVSAESSSKSSASDASSSTTGQTSSYKPKTVDVSNSQIAMMVYAARGGSEMLQEPSTIVYGKDSEGKLYISRHNGESKMTFTIEGNNVKVFSFAQSNIEQNYTVDALVQKFYQTPSEKQLVDNAVAGATVQ</sequence>
<dbReference type="AlphaFoldDB" id="A0A8E0MFN7"/>
<proteinExistence type="predicted"/>
<gene>
    <name evidence="2" type="ORF">Lpp71_00055</name>
</gene>
<feature type="region of interest" description="Disordered" evidence="1">
    <location>
        <begin position="33"/>
        <end position="102"/>
    </location>
</feature>
<name>A0A8E0MFN7_LACPA</name>
<evidence type="ECO:0000313" key="2">
    <source>
        <dbReference type="EMBL" id="EPC78353.1"/>
    </source>
</evidence>
<organism evidence="2 3">
    <name type="scientific">Lacticaseibacillus paracasei subsp. paracasei Lpp71</name>
    <dbReference type="NCBI Taxonomy" id="1256207"/>
    <lineage>
        <taxon>Bacteria</taxon>
        <taxon>Bacillati</taxon>
        <taxon>Bacillota</taxon>
        <taxon>Bacilli</taxon>
        <taxon>Lactobacillales</taxon>
        <taxon>Lactobacillaceae</taxon>
        <taxon>Lacticaseibacillus</taxon>
    </lineage>
</organism>